<protein>
    <submittedName>
        <fullName evidence="1">8874_t:CDS:1</fullName>
    </submittedName>
</protein>
<evidence type="ECO:0000313" key="2">
    <source>
        <dbReference type="Proteomes" id="UP000789920"/>
    </source>
</evidence>
<dbReference type="Proteomes" id="UP000789920">
    <property type="component" value="Unassembled WGS sequence"/>
</dbReference>
<gene>
    <name evidence="1" type="ORF">RPERSI_LOCUS36375</name>
</gene>
<accession>A0ACA9SZ63</accession>
<name>A0ACA9SZ63_9GLOM</name>
<sequence>IIDNRAAISIIIQQAAKEIGLEIDTSSNSLISFALEKQVRSLSVIKDISVIIARITISISIEVVSVTTYSLILENDWSRKHNQAIEGQLIVSKVDDNWEEEYEDEKLISHEAYTLEAESNNIKDSG</sequence>
<organism evidence="1 2">
    <name type="scientific">Racocetra persica</name>
    <dbReference type="NCBI Taxonomy" id="160502"/>
    <lineage>
        <taxon>Eukaryota</taxon>
        <taxon>Fungi</taxon>
        <taxon>Fungi incertae sedis</taxon>
        <taxon>Mucoromycota</taxon>
        <taxon>Glomeromycotina</taxon>
        <taxon>Glomeromycetes</taxon>
        <taxon>Diversisporales</taxon>
        <taxon>Gigasporaceae</taxon>
        <taxon>Racocetra</taxon>
    </lineage>
</organism>
<feature type="non-terminal residue" evidence="1">
    <location>
        <position position="1"/>
    </location>
</feature>
<proteinExistence type="predicted"/>
<keyword evidence="2" id="KW-1185">Reference proteome</keyword>
<comment type="caution">
    <text evidence="1">The sequence shown here is derived from an EMBL/GenBank/DDBJ whole genome shotgun (WGS) entry which is preliminary data.</text>
</comment>
<reference evidence="1" key="1">
    <citation type="submission" date="2021-06" db="EMBL/GenBank/DDBJ databases">
        <authorList>
            <person name="Kallberg Y."/>
            <person name="Tangrot J."/>
            <person name="Rosling A."/>
        </authorList>
    </citation>
    <scope>NUCLEOTIDE SEQUENCE</scope>
    <source>
        <strain evidence="1">MA461A</strain>
    </source>
</reference>
<evidence type="ECO:0000313" key="1">
    <source>
        <dbReference type="EMBL" id="CAG8851032.1"/>
    </source>
</evidence>
<dbReference type="EMBL" id="CAJVQC010173877">
    <property type="protein sequence ID" value="CAG8851032.1"/>
    <property type="molecule type" value="Genomic_DNA"/>
</dbReference>